<evidence type="ECO:0000259" key="2">
    <source>
        <dbReference type="SMART" id="SM00458"/>
    </source>
</evidence>
<keyword evidence="1" id="KW-0732">Signal</keyword>
<proteinExistence type="predicted"/>
<feature type="domain" description="Ricin B lectin" evidence="2">
    <location>
        <begin position="39"/>
        <end position="181"/>
    </location>
</feature>
<dbReference type="SUPFAM" id="SSF50370">
    <property type="entry name" value="Ricin B-like lectins"/>
    <property type="match status" value="1"/>
</dbReference>
<organism evidence="3 4">
    <name type="scientific">Streptomyces yunnanensis</name>
    <dbReference type="NCBI Taxonomy" id="156453"/>
    <lineage>
        <taxon>Bacteria</taxon>
        <taxon>Bacillati</taxon>
        <taxon>Actinomycetota</taxon>
        <taxon>Actinomycetes</taxon>
        <taxon>Kitasatosporales</taxon>
        <taxon>Streptomycetaceae</taxon>
        <taxon>Streptomyces</taxon>
    </lineage>
</organism>
<evidence type="ECO:0000313" key="4">
    <source>
        <dbReference type="Proteomes" id="UP000184388"/>
    </source>
</evidence>
<dbReference type="Pfam" id="PF14200">
    <property type="entry name" value="RicinB_lectin_2"/>
    <property type="match status" value="2"/>
</dbReference>
<comment type="caution">
    <text evidence="3">The sequence shown here is derived from an EMBL/GenBank/DDBJ whole genome shotgun (WGS) entry which is preliminary data.</text>
</comment>
<feature type="chain" id="PRO_5040955622" evidence="1">
    <location>
        <begin position="28"/>
        <end position="185"/>
    </location>
</feature>
<reference evidence="4" key="1">
    <citation type="submission" date="2016-11" db="EMBL/GenBank/DDBJ databases">
        <authorList>
            <person name="Jaros S."/>
            <person name="Januszkiewicz K."/>
            <person name="Wedrychowicz H."/>
        </authorList>
    </citation>
    <scope>NUCLEOTIDE SEQUENCE [LARGE SCALE GENOMIC DNA]</scope>
    <source>
        <strain evidence="4">CGMCC 4.3555</strain>
    </source>
</reference>
<dbReference type="AlphaFoldDB" id="A0A9X8N5D7"/>
<name>A0A9X8N5D7_9ACTN</name>
<evidence type="ECO:0000256" key="1">
    <source>
        <dbReference type="SAM" id="SignalP"/>
    </source>
</evidence>
<sequence length="185" mass="19632">MSRITRVALAIGAGVAALAGSITTAHADGVEPRAAAAVSPTVVQLKAAHSGQCLTIADGSFRNGANAVQSKCTDGADGQLFELVSTGSATFEVRAKHSGKCLEVENSGTQAGANVQQWWCVDGSQMRWRLVMVDVAKELYELRPMHTDLRCLDIKSASLKEGANAQSWYCNGSDAQRWQLKPAKV</sequence>
<gene>
    <name evidence="3" type="ORF">SAMN05216268_118132</name>
</gene>
<dbReference type="InterPro" id="IPR035992">
    <property type="entry name" value="Ricin_B-like_lectins"/>
</dbReference>
<dbReference type="PROSITE" id="PS50231">
    <property type="entry name" value="RICIN_B_LECTIN"/>
    <property type="match status" value="1"/>
</dbReference>
<accession>A0A9X8N5D7</accession>
<protein>
    <submittedName>
        <fullName evidence="3">Ricin-type beta-trefoil lectin domain-like</fullName>
    </submittedName>
</protein>
<dbReference type="RefSeq" id="WP_073447896.1">
    <property type="nucleotide sequence ID" value="NZ_FRBK01000018.1"/>
</dbReference>
<feature type="signal peptide" evidence="1">
    <location>
        <begin position="1"/>
        <end position="27"/>
    </location>
</feature>
<dbReference type="Gene3D" id="2.80.10.50">
    <property type="match status" value="2"/>
</dbReference>
<dbReference type="CDD" id="cd00161">
    <property type="entry name" value="beta-trefoil_Ricin-like"/>
    <property type="match status" value="1"/>
</dbReference>
<dbReference type="InterPro" id="IPR000772">
    <property type="entry name" value="Ricin_B_lectin"/>
</dbReference>
<dbReference type="SMART" id="SM00458">
    <property type="entry name" value="RICIN"/>
    <property type="match status" value="1"/>
</dbReference>
<dbReference type="EMBL" id="FRBK01000018">
    <property type="protein sequence ID" value="SHN05036.1"/>
    <property type="molecule type" value="Genomic_DNA"/>
</dbReference>
<evidence type="ECO:0000313" key="3">
    <source>
        <dbReference type="EMBL" id="SHN05036.1"/>
    </source>
</evidence>
<dbReference type="Proteomes" id="UP000184388">
    <property type="component" value="Unassembled WGS sequence"/>
</dbReference>